<dbReference type="SUPFAM" id="SSF52058">
    <property type="entry name" value="L domain-like"/>
    <property type="match status" value="1"/>
</dbReference>
<dbReference type="InterPro" id="IPR032675">
    <property type="entry name" value="LRR_dom_sf"/>
</dbReference>
<proteinExistence type="predicted"/>
<dbReference type="GO" id="GO:0019005">
    <property type="term" value="C:SCF ubiquitin ligase complex"/>
    <property type="evidence" value="ECO:0007669"/>
    <property type="project" value="TreeGrafter"/>
</dbReference>
<evidence type="ECO:0008006" key="2">
    <source>
        <dbReference type="Google" id="ProtNLM"/>
    </source>
</evidence>
<protein>
    <recommendedName>
        <fullName evidence="2">Leucine-rich repeat protein</fullName>
    </recommendedName>
</protein>
<organism evidence="1">
    <name type="scientific">Hyperionvirus sp</name>
    <dbReference type="NCBI Taxonomy" id="2487770"/>
    <lineage>
        <taxon>Viruses</taxon>
        <taxon>Varidnaviria</taxon>
        <taxon>Bamfordvirae</taxon>
        <taxon>Nucleocytoviricota</taxon>
        <taxon>Megaviricetes</taxon>
        <taxon>Imitervirales</taxon>
        <taxon>Mimiviridae</taxon>
        <taxon>Klosneuvirinae</taxon>
    </lineage>
</organism>
<reference evidence="1" key="1">
    <citation type="submission" date="2018-10" db="EMBL/GenBank/DDBJ databases">
        <title>Hidden diversity of soil giant viruses.</title>
        <authorList>
            <person name="Schulz F."/>
            <person name="Alteio L."/>
            <person name="Goudeau D."/>
            <person name="Ryan E.M."/>
            <person name="Malmstrom R.R."/>
            <person name="Blanchard J."/>
            <person name="Woyke T."/>
        </authorList>
    </citation>
    <scope>NUCLEOTIDE SEQUENCE</scope>
    <source>
        <strain evidence="1">HYV1</strain>
    </source>
</reference>
<gene>
    <name evidence="1" type="ORF">Hyperionvirus3_14</name>
</gene>
<evidence type="ECO:0000313" key="1">
    <source>
        <dbReference type="EMBL" id="AYV82868.1"/>
    </source>
</evidence>
<dbReference type="GO" id="GO:0031146">
    <property type="term" value="P:SCF-dependent proteasomal ubiquitin-dependent protein catabolic process"/>
    <property type="evidence" value="ECO:0007669"/>
    <property type="project" value="TreeGrafter"/>
</dbReference>
<dbReference type="InterPro" id="IPR006553">
    <property type="entry name" value="Leu-rich_rpt_Cys-con_subtyp"/>
</dbReference>
<dbReference type="EMBL" id="MK072385">
    <property type="protein sequence ID" value="AYV82868.1"/>
    <property type="molecule type" value="Genomic_DNA"/>
</dbReference>
<name>A0A3G5A6R2_9VIRU</name>
<sequence>MADFYAIPLLVLLDYLELRDISSLRINKYLSNQIFNNVRLTADISDSSQAAIYCTLLKNVKFKVRVYIDSSVSKDMLSRAISIKLHSNSKMDDRILQCSNMKELHIIGGPCLPPTTLQALTQLEILHLFDAKKYYTDTINKLTNLKKLLCSHTTSRIINFQNNTLSNLTNLESLEMRFCDFLTDGVFDKMVKLNNLKIQTNENLTSTSISHLTGLTSLELTYTTKITNDVFKYLTNLQVLHIETNKHITHENLEHLTSLHSLTLIGNNSIKNLKSIKNLTHLEIQNCVYDWSFITEEMVIDLTNLKSLYLGESEITDNCLNKLTNLTRLCLSSSHEEQDNELITDFGIIPLTNLRYLELRDAVGISDKALIKLTNLTELDIMDDQFASSIKFKNEQLVLKSLKTLRLHKGRINFFWDKNFLVRTPSITSLDLSGEINIGPKLLGKLHNIRILSLRIKNKYDLSPKILGQMNLSQLIINQWSTAETKYVREDYNFMIKNGVKIVITPSKIIHQCQPMHFDFC</sequence>
<dbReference type="Gene3D" id="3.80.10.10">
    <property type="entry name" value="Ribonuclease Inhibitor"/>
    <property type="match status" value="2"/>
</dbReference>
<dbReference type="PANTHER" id="PTHR13318">
    <property type="entry name" value="PARTNER OF PAIRED, ISOFORM B-RELATED"/>
    <property type="match status" value="1"/>
</dbReference>
<dbReference type="SMART" id="SM00367">
    <property type="entry name" value="LRR_CC"/>
    <property type="match status" value="5"/>
</dbReference>
<accession>A0A3G5A6R2</accession>